<dbReference type="InterPro" id="IPR028350">
    <property type="entry name" value="DNAC/IstB-like"/>
</dbReference>
<dbReference type="PANTHER" id="PTHR30050">
    <property type="entry name" value="CHROMOSOMAL REPLICATION INITIATOR PROTEIN DNAA"/>
    <property type="match status" value="1"/>
</dbReference>
<dbReference type="SMART" id="SM00382">
    <property type="entry name" value="AAA"/>
    <property type="match status" value="1"/>
</dbReference>
<gene>
    <name evidence="5" type="primary">dnaA_1</name>
    <name evidence="5" type="ORF">AN618_12830</name>
</gene>
<protein>
    <submittedName>
        <fullName evidence="5">Chromosomal replication initiator protein DnaA</fullName>
    </submittedName>
</protein>
<dbReference type="CDD" id="cd00009">
    <property type="entry name" value="AAA"/>
    <property type="match status" value="1"/>
</dbReference>
<dbReference type="GO" id="GO:0006260">
    <property type="term" value="P:DNA replication"/>
    <property type="evidence" value="ECO:0007669"/>
    <property type="project" value="TreeGrafter"/>
</dbReference>
<dbReference type="Proteomes" id="UP000070427">
    <property type="component" value="Unassembled WGS sequence"/>
</dbReference>
<dbReference type="InterPro" id="IPR003593">
    <property type="entry name" value="AAA+_ATPase"/>
</dbReference>
<dbReference type="PIRSF" id="PIRSF003073">
    <property type="entry name" value="DNAC_TnpB_IstB"/>
    <property type="match status" value="1"/>
</dbReference>
<dbReference type="InterPro" id="IPR002611">
    <property type="entry name" value="IstB_ATP-bd"/>
</dbReference>
<comment type="caution">
    <text evidence="5">The sequence shown here is derived from an EMBL/GenBank/DDBJ whole genome shotgun (WGS) entry which is preliminary data.</text>
</comment>
<accession>A0A140L9M9</accession>
<evidence type="ECO:0000313" key="5">
    <source>
        <dbReference type="EMBL" id="KXG77254.1"/>
    </source>
</evidence>
<dbReference type="FunCoup" id="A0A140L9M9">
    <property type="interactions" value="50"/>
</dbReference>
<dbReference type="Gene3D" id="3.40.50.300">
    <property type="entry name" value="P-loop containing nucleotide triphosphate hydrolases"/>
    <property type="match status" value="1"/>
</dbReference>
<dbReference type="InterPro" id="IPR027417">
    <property type="entry name" value="P-loop_NTPase"/>
</dbReference>
<evidence type="ECO:0000259" key="4">
    <source>
        <dbReference type="SMART" id="SM00382"/>
    </source>
</evidence>
<keyword evidence="2" id="KW-0547">Nucleotide-binding</keyword>
<feature type="domain" description="AAA+ ATPase" evidence="4">
    <location>
        <begin position="92"/>
        <end position="224"/>
    </location>
</feature>
<dbReference type="InterPro" id="IPR047661">
    <property type="entry name" value="IstB"/>
</dbReference>
<evidence type="ECO:0000256" key="3">
    <source>
        <dbReference type="ARBA" id="ARBA00022840"/>
    </source>
</evidence>
<dbReference type="STRING" id="520764.AN618_12830"/>
<dbReference type="InParanoid" id="A0A140L9M9"/>
<proteinExistence type="inferred from homology"/>
<dbReference type="AlphaFoldDB" id="A0A140L9M9"/>
<keyword evidence="6" id="KW-1185">Reference proteome</keyword>
<dbReference type="EMBL" id="LOED01000013">
    <property type="protein sequence ID" value="KXG77254.1"/>
    <property type="molecule type" value="Genomic_DNA"/>
</dbReference>
<dbReference type="PANTHER" id="PTHR30050:SF4">
    <property type="entry name" value="ATP-BINDING PROTEIN RV3427C IN INSERTION SEQUENCE-RELATED"/>
    <property type="match status" value="1"/>
</dbReference>
<dbReference type="Pfam" id="PF01695">
    <property type="entry name" value="IstB_IS21"/>
    <property type="match status" value="1"/>
</dbReference>
<evidence type="ECO:0000256" key="2">
    <source>
        <dbReference type="ARBA" id="ARBA00022741"/>
    </source>
</evidence>
<comment type="similarity">
    <text evidence="1">Belongs to the IS21/IS1162 putative ATP-binding protein family.</text>
</comment>
<reference evidence="5 6" key="1">
    <citation type="submission" date="2015-12" db="EMBL/GenBank/DDBJ databases">
        <title>Draft genome sequnece of Fervidicola ferrireducens strain Y170.</title>
        <authorList>
            <person name="Patel B.K."/>
        </authorList>
    </citation>
    <scope>NUCLEOTIDE SEQUENCE [LARGE SCALE GENOMIC DNA]</scope>
    <source>
        <strain evidence="5 6">Y170</strain>
    </source>
</reference>
<dbReference type="RefSeq" id="WP_222926359.1">
    <property type="nucleotide sequence ID" value="NZ_LOED01000013.1"/>
</dbReference>
<organism evidence="5 6">
    <name type="scientific">Fervidicola ferrireducens</name>
    <dbReference type="NCBI Taxonomy" id="520764"/>
    <lineage>
        <taxon>Bacteria</taxon>
        <taxon>Bacillati</taxon>
        <taxon>Bacillota</taxon>
        <taxon>Clostridia</taxon>
        <taxon>Thermosediminibacterales</taxon>
        <taxon>Thermosediminibacteraceae</taxon>
        <taxon>Fervidicola</taxon>
    </lineage>
</organism>
<dbReference type="SUPFAM" id="SSF52540">
    <property type="entry name" value="P-loop containing nucleoside triphosphate hydrolases"/>
    <property type="match status" value="1"/>
</dbReference>
<name>A0A140L9M9_9FIRM</name>
<dbReference type="GO" id="GO:0005524">
    <property type="term" value="F:ATP binding"/>
    <property type="evidence" value="ECO:0007669"/>
    <property type="project" value="UniProtKB-KW"/>
</dbReference>
<dbReference type="PATRIC" id="fig|520764.3.peg.1328"/>
<keyword evidence="3" id="KW-0067">ATP-binding</keyword>
<evidence type="ECO:0000313" key="6">
    <source>
        <dbReference type="Proteomes" id="UP000070427"/>
    </source>
</evidence>
<sequence>MAKLSLKEQCKALKLAHIPSIYLEVTYHDREQYLTDLFAAELEERHAKKIRSLIKRAGFPAHKTLEEFDWSPVTLPGSTTITDLAELTFIERRENVLALGAVGTGKTHLAIALGIRACMEGRSVRFYRCLDLVNALLENHRQGRLRRLMTELEKVDLIIIDELGFVPLLREGAELLFNVVAQAYERQSIIVTSNLQFGQWNTVLGDNRLTAALIDRLVHHAHILAFEGESYRLQRALSMIAVNQSDNKEDSITSIAN</sequence>
<evidence type="ECO:0000256" key="1">
    <source>
        <dbReference type="ARBA" id="ARBA00008059"/>
    </source>
</evidence>
<dbReference type="NCBIfam" id="NF038214">
    <property type="entry name" value="IS21_help_AAA"/>
    <property type="match status" value="1"/>
</dbReference>